<keyword evidence="3" id="KW-1185">Reference proteome</keyword>
<comment type="caution">
    <text evidence="2">The sequence shown here is derived from an EMBL/GenBank/DDBJ whole genome shotgun (WGS) entry which is preliminary data.</text>
</comment>
<dbReference type="Proteomes" id="UP000324222">
    <property type="component" value="Unassembled WGS sequence"/>
</dbReference>
<dbReference type="EMBL" id="VSRR010003651">
    <property type="protein sequence ID" value="MPC36984.1"/>
    <property type="molecule type" value="Genomic_DNA"/>
</dbReference>
<evidence type="ECO:0000313" key="3">
    <source>
        <dbReference type="Proteomes" id="UP000324222"/>
    </source>
</evidence>
<proteinExistence type="predicted"/>
<accession>A0A5B7EXC9</accession>
<dbReference type="AlphaFoldDB" id="A0A5B7EXC9"/>
<reference evidence="2 3" key="1">
    <citation type="submission" date="2019-05" db="EMBL/GenBank/DDBJ databases">
        <title>Another draft genome of Portunus trituberculatus and its Hox gene families provides insights of decapod evolution.</title>
        <authorList>
            <person name="Jeong J.-H."/>
            <person name="Song I."/>
            <person name="Kim S."/>
            <person name="Choi T."/>
            <person name="Kim D."/>
            <person name="Ryu S."/>
            <person name="Kim W."/>
        </authorList>
    </citation>
    <scope>NUCLEOTIDE SEQUENCE [LARGE SCALE GENOMIC DNA]</scope>
    <source>
        <tissue evidence="2">Muscle</tissue>
    </source>
</reference>
<evidence type="ECO:0000313" key="2">
    <source>
        <dbReference type="EMBL" id="MPC36984.1"/>
    </source>
</evidence>
<evidence type="ECO:0000256" key="1">
    <source>
        <dbReference type="SAM" id="MobiDB-lite"/>
    </source>
</evidence>
<sequence length="66" mass="7658">MLKLVRKCEDEVMDALRLHPSGKLAMDNRKSKERPTENVSPHAGPRELAKRKERYLEICLLSEVKL</sequence>
<feature type="region of interest" description="Disordered" evidence="1">
    <location>
        <begin position="21"/>
        <end position="47"/>
    </location>
</feature>
<gene>
    <name evidence="2" type="ORF">E2C01_030457</name>
</gene>
<name>A0A5B7EXC9_PORTR</name>
<protein>
    <submittedName>
        <fullName evidence="2">Uncharacterized protein</fullName>
    </submittedName>
</protein>
<feature type="compositionally biased region" description="Basic and acidic residues" evidence="1">
    <location>
        <begin position="26"/>
        <end position="36"/>
    </location>
</feature>
<organism evidence="2 3">
    <name type="scientific">Portunus trituberculatus</name>
    <name type="common">Swimming crab</name>
    <name type="synonym">Neptunus trituberculatus</name>
    <dbReference type="NCBI Taxonomy" id="210409"/>
    <lineage>
        <taxon>Eukaryota</taxon>
        <taxon>Metazoa</taxon>
        <taxon>Ecdysozoa</taxon>
        <taxon>Arthropoda</taxon>
        <taxon>Crustacea</taxon>
        <taxon>Multicrustacea</taxon>
        <taxon>Malacostraca</taxon>
        <taxon>Eumalacostraca</taxon>
        <taxon>Eucarida</taxon>
        <taxon>Decapoda</taxon>
        <taxon>Pleocyemata</taxon>
        <taxon>Brachyura</taxon>
        <taxon>Eubrachyura</taxon>
        <taxon>Portunoidea</taxon>
        <taxon>Portunidae</taxon>
        <taxon>Portuninae</taxon>
        <taxon>Portunus</taxon>
    </lineage>
</organism>